<sequence length="90" mass="10173">MRCASDYYYSSSHSFRNSYLKKSFKLKDLAVVLLLCRNILGNFNVLTVSFVPALLSSYVAILLERPSRRGLLSLYVTNVVSRPTATIHVN</sequence>
<dbReference type="InterPro" id="IPR031926">
    <property type="entry name" value="TMEM135_N"/>
</dbReference>
<organism evidence="3">
    <name type="scientific">Timema monikensis</name>
    <dbReference type="NCBI Taxonomy" id="170555"/>
    <lineage>
        <taxon>Eukaryota</taxon>
        <taxon>Metazoa</taxon>
        <taxon>Ecdysozoa</taxon>
        <taxon>Arthropoda</taxon>
        <taxon>Hexapoda</taxon>
        <taxon>Insecta</taxon>
        <taxon>Pterygota</taxon>
        <taxon>Neoptera</taxon>
        <taxon>Polyneoptera</taxon>
        <taxon>Phasmatodea</taxon>
        <taxon>Timematodea</taxon>
        <taxon>Timematoidea</taxon>
        <taxon>Timematidae</taxon>
        <taxon>Timema</taxon>
    </lineage>
</organism>
<protein>
    <recommendedName>
        <fullName evidence="2">Transmembrane protein 135 N-terminal domain-containing protein</fullName>
    </recommendedName>
</protein>
<evidence type="ECO:0000256" key="1">
    <source>
        <dbReference type="SAM" id="Phobius"/>
    </source>
</evidence>
<proteinExistence type="predicted"/>
<feature type="domain" description="Transmembrane protein 135 N-terminal" evidence="2">
    <location>
        <begin position="29"/>
        <end position="81"/>
    </location>
</feature>
<dbReference type="AlphaFoldDB" id="A0A7R9EC85"/>
<reference evidence="3" key="1">
    <citation type="submission" date="2020-11" db="EMBL/GenBank/DDBJ databases">
        <authorList>
            <person name="Tran Van P."/>
        </authorList>
    </citation>
    <scope>NUCLEOTIDE SEQUENCE</scope>
</reference>
<gene>
    <name evidence="3" type="ORF">TMSB3V08_LOCUS7162</name>
</gene>
<evidence type="ECO:0000313" key="3">
    <source>
        <dbReference type="EMBL" id="CAD7430405.1"/>
    </source>
</evidence>
<name>A0A7R9EC85_9NEOP</name>
<keyword evidence="1" id="KW-1133">Transmembrane helix</keyword>
<feature type="transmembrane region" description="Helical" evidence="1">
    <location>
        <begin position="43"/>
        <end position="63"/>
    </location>
</feature>
<dbReference type="EMBL" id="OB794485">
    <property type="protein sequence ID" value="CAD7430405.1"/>
    <property type="molecule type" value="Genomic_DNA"/>
</dbReference>
<keyword evidence="1" id="KW-0472">Membrane</keyword>
<accession>A0A7R9EC85</accession>
<dbReference type="Pfam" id="PF15982">
    <property type="entry name" value="TMEM135_C_rich"/>
    <property type="match status" value="1"/>
</dbReference>
<keyword evidence="1" id="KW-0812">Transmembrane</keyword>
<evidence type="ECO:0000259" key="2">
    <source>
        <dbReference type="Pfam" id="PF15982"/>
    </source>
</evidence>